<dbReference type="InterPro" id="IPR001932">
    <property type="entry name" value="PPM-type_phosphatase-like_dom"/>
</dbReference>
<dbReference type="RefSeq" id="WP_135591277.1">
    <property type="nucleotide sequence ID" value="NZ_RQEZ01000002.1"/>
</dbReference>
<dbReference type="EMBL" id="RQFA01000026">
    <property type="protein sequence ID" value="TGK36037.1"/>
    <property type="molecule type" value="Genomic_DNA"/>
</dbReference>
<evidence type="ECO:0008006" key="6">
    <source>
        <dbReference type="Google" id="ProtNLM"/>
    </source>
</evidence>
<feature type="domain" description="7TM-DISM receptor extracellular" evidence="3">
    <location>
        <begin position="223"/>
        <end position="417"/>
    </location>
</feature>
<dbReference type="InterPro" id="IPR036457">
    <property type="entry name" value="PPM-type-like_dom_sf"/>
</dbReference>
<dbReference type="Proteomes" id="UP000298277">
    <property type="component" value="Unassembled WGS sequence"/>
</dbReference>
<keyword evidence="1" id="KW-0812">Transmembrane</keyword>
<keyword evidence="1" id="KW-0472">Membrane</keyword>
<gene>
    <name evidence="4" type="ORF">EHQ17_05530</name>
</gene>
<dbReference type="Gene3D" id="2.60.120.260">
    <property type="entry name" value="Galactose-binding domain-like"/>
    <property type="match status" value="1"/>
</dbReference>
<reference evidence="4" key="1">
    <citation type="journal article" date="2019" name="PLoS Negl. Trop. Dis.">
        <title>Revisiting the worldwide diversity of Leptospira species in the environment.</title>
        <authorList>
            <person name="Vincent A.T."/>
            <person name="Schiettekatte O."/>
            <person name="Bourhy P."/>
            <person name="Veyrier F.J."/>
            <person name="Picardeau M."/>
        </authorList>
    </citation>
    <scope>NUCLEOTIDE SEQUENCE [LARGE SCALE GENOMIC DNA]</scope>
    <source>
        <strain evidence="4">201800299</strain>
    </source>
</reference>
<evidence type="ECO:0000259" key="2">
    <source>
        <dbReference type="Pfam" id="PF07228"/>
    </source>
</evidence>
<name>A0A5F1YDB1_9LEPT</name>
<evidence type="ECO:0000313" key="4">
    <source>
        <dbReference type="EMBL" id="TGK36037.1"/>
    </source>
</evidence>
<dbReference type="Pfam" id="PF07695">
    <property type="entry name" value="7TMR-DISM_7TM"/>
    <property type="match status" value="1"/>
</dbReference>
<keyword evidence="5" id="KW-1185">Reference proteome</keyword>
<dbReference type="Gene3D" id="3.60.40.10">
    <property type="entry name" value="PPM-type phosphatase domain"/>
    <property type="match status" value="1"/>
</dbReference>
<dbReference type="OrthoDB" id="310619at2"/>
<dbReference type="InterPro" id="IPR011623">
    <property type="entry name" value="7TMR_DISM_rcpt_extracell_dom1"/>
</dbReference>
<protein>
    <recommendedName>
        <fullName evidence="6">Stage II sporulation protein E</fullName>
    </recommendedName>
</protein>
<proteinExistence type="predicted"/>
<feature type="transmembrane region" description="Helical" evidence="1">
    <location>
        <begin position="222"/>
        <end position="242"/>
    </location>
</feature>
<feature type="transmembrane region" description="Helical" evidence="1">
    <location>
        <begin position="370"/>
        <end position="392"/>
    </location>
</feature>
<dbReference type="Pfam" id="PF07228">
    <property type="entry name" value="SpoIIE"/>
    <property type="match status" value="1"/>
</dbReference>
<feature type="transmembrane region" description="Helical" evidence="1">
    <location>
        <begin position="339"/>
        <end position="358"/>
    </location>
</feature>
<feature type="transmembrane region" description="Helical" evidence="1">
    <location>
        <begin position="312"/>
        <end position="333"/>
    </location>
</feature>
<evidence type="ECO:0000256" key="1">
    <source>
        <dbReference type="SAM" id="Phobius"/>
    </source>
</evidence>
<dbReference type="AlphaFoldDB" id="A0A5F1YDB1"/>
<feature type="transmembrane region" description="Helical" evidence="1">
    <location>
        <begin position="24"/>
        <end position="44"/>
    </location>
</feature>
<evidence type="ECO:0000313" key="5">
    <source>
        <dbReference type="Proteomes" id="UP000298277"/>
    </source>
</evidence>
<comment type="caution">
    <text evidence="4">The sequence shown here is derived from an EMBL/GenBank/DDBJ whole genome shotgun (WGS) entry which is preliminary data.</text>
</comment>
<feature type="transmembrane region" description="Helical" evidence="1">
    <location>
        <begin position="249"/>
        <end position="266"/>
    </location>
</feature>
<feature type="transmembrane region" description="Helical" evidence="1">
    <location>
        <begin position="286"/>
        <end position="305"/>
    </location>
</feature>
<accession>A0A5F1YDB1</accession>
<evidence type="ECO:0000259" key="3">
    <source>
        <dbReference type="Pfam" id="PF07695"/>
    </source>
</evidence>
<sequence length="858" mass="99663">MSENEKRTAFIPERITRGADQMKLQFRIFAYILYFAITVPASLFSETRIDLSKRCDPQSVCENREWRILDRFQSEFLEESFEPDDEWKKVLRFPIWTNKFYKPESSFHTFSFYTEFDLPSGFLENSQEPGIRFGEIGEVFEIYVNGKRIAQEGKISKDKVLVSRTVRGQVYEIDKKILRPERNKILIKLSGDPRYDHTGFYLTSGYDLGYYKELIHQEQDRIGMMLIGIYVTTGLYHLFLFLKRRKEKHNFSFGVFALLLGLYIYTRSSSVFENEIDTTIVQRVELIALYILVSCYFTFMSQLFNGKTVPMIRYYSAFNVLLAIPTFFAPMYICEYLLRLWQFAAIFFAAPVNFYVLIRGIRHKLPSAKRLFLGTIVITATAIFDVVDSLILNTGIALSKYGFFIYVMGIATILAERFSELHLKTEELNSNLEHRVEERTKELSETLDVMSKLKNQQDGDYFLTSLLINPLGKNNADSDNVRIRFFIKQKKEFLFKNVRNEIGGDLCKTESIELKGRKVTVFFNADAMGKSMQGAGGALVLGAVFKSIIERTRFDSFMKDLYPERWLKNSFIELHRVFESFEGSMLVSIVLGVIDDKTGFMYYMNAEHPYSILYRDGIASFLGDDVFYRKLGSQLVEGTLSVQTFQLLPGDVLFNGSDGRDDILVETTDGGKNMNYDETRILRIVERCGGNLEDIERQLDLEGVLTDDLSIMKIEWNGRIRHDEKIKLPKKDGRSLERMFSELRDGKEIHPSAIKELAFFFFRTREYHKTSFCLQEYTDAVPSDERMLGYASRMLRKAGEIHRAVDMGERLRIRRPRNARNLRNLIRAYKDLKNADRIAKLEETLLSFDVGRNDRSSG</sequence>
<keyword evidence="1" id="KW-1133">Transmembrane helix</keyword>
<organism evidence="4 5">
    <name type="scientific">Leptospira gomenensis</name>
    <dbReference type="NCBI Taxonomy" id="2484974"/>
    <lineage>
        <taxon>Bacteria</taxon>
        <taxon>Pseudomonadati</taxon>
        <taxon>Spirochaetota</taxon>
        <taxon>Spirochaetia</taxon>
        <taxon>Leptospirales</taxon>
        <taxon>Leptospiraceae</taxon>
        <taxon>Leptospira</taxon>
    </lineage>
</organism>
<feature type="domain" description="PPM-type phosphatase" evidence="2">
    <location>
        <begin position="520"/>
        <end position="716"/>
    </location>
</feature>